<dbReference type="GO" id="GO:0016787">
    <property type="term" value="F:hydrolase activity"/>
    <property type="evidence" value="ECO:0007669"/>
    <property type="project" value="UniProtKB-KW"/>
</dbReference>
<evidence type="ECO:0000313" key="3">
    <source>
        <dbReference type="EMBL" id="CAD9086674.1"/>
    </source>
</evidence>
<sequence length="225" mass="25048">MGAVFVLHGSYESPEGQYGLGFEPFADERGFIVVYPTMSDPKGANWAYTDDLPYMAALVEVLTKDFSVDPALIFACGHSSGGSMSLFLQNEAKFLTAVGAVEAGVGHMDEWHMDERGIRTMVVWNHGDPVLAKYGGEELYRSTVSTLRRRGSQEPRSREALPTSGRIVEAELQTYADDEAPALVMLSFRSEPGTHAWLRHPNCTFDSTEQLVRFFFDWPAQAWVI</sequence>
<dbReference type="SUPFAM" id="SSF53474">
    <property type="entry name" value="alpha/beta-Hydrolases"/>
    <property type="match status" value="1"/>
</dbReference>
<keyword evidence="1" id="KW-0732">Signal</keyword>
<proteinExistence type="predicted"/>
<keyword evidence="2" id="KW-0378">Hydrolase</keyword>
<dbReference type="EMBL" id="HBGE01000386">
    <property type="protein sequence ID" value="CAD9086674.1"/>
    <property type="molecule type" value="Transcribed_RNA"/>
</dbReference>
<evidence type="ECO:0000256" key="1">
    <source>
        <dbReference type="ARBA" id="ARBA00022729"/>
    </source>
</evidence>
<dbReference type="InterPro" id="IPR029058">
    <property type="entry name" value="AB_hydrolase_fold"/>
</dbReference>
<protein>
    <recommendedName>
        <fullName evidence="4">Peptidase S9 prolyl oligopeptidase catalytic domain-containing protein</fullName>
    </recommendedName>
</protein>
<name>A0A7S1PJK5_ALECA</name>
<evidence type="ECO:0000256" key="2">
    <source>
        <dbReference type="ARBA" id="ARBA00022801"/>
    </source>
</evidence>
<dbReference type="InterPro" id="IPR050955">
    <property type="entry name" value="Plant_Biomass_Hydrol_Est"/>
</dbReference>
<dbReference type="PANTHER" id="PTHR43037:SF5">
    <property type="entry name" value="FERULOYL ESTERASE"/>
    <property type="match status" value="1"/>
</dbReference>
<dbReference type="PANTHER" id="PTHR43037">
    <property type="entry name" value="UNNAMED PRODUCT-RELATED"/>
    <property type="match status" value="1"/>
</dbReference>
<evidence type="ECO:0008006" key="4">
    <source>
        <dbReference type="Google" id="ProtNLM"/>
    </source>
</evidence>
<organism evidence="3">
    <name type="scientific">Alexandrium catenella</name>
    <name type="common">Red tide dinoflagellate</name>
    <name type="synonym">Gonyaulax catenella</name>
    <dbReference type="NCBI Taxonomy" id="2925"/>
    <lineage>
        <taxon>Eukaryota</taxon>
        <taxon>Sar</taxon>
        <taxon>Alveolata</taxon>
        <taxon>Dinophyceae</taxon>
        <taxon>Gonyaulacales</taxon>
        <taxon>Pyrocystaceae</taxon>
        <taxon>Alexandrium</taxon>
    </lineage>
</organism>
<accession>A0A7S1PJK5</accession>
<gene>
    <name evidence="3" type="ORF">ACAT0790_LOCUS248</name>
</gene>
<dbReference type="AlphaFoldDB" id="A0A7S1PJK5"/>
<reference evidence="3" key="1">
    <citation type="submission" date="2021-01" db="EMBL/GenBank/DDBJ databases">
        <authorList>
            <person name="Corre E."/>
            <person name="Pelletier E."/>
            <person name="Niang G."/>
            <person name="Scheremetjew M."/>
            <person name="Finn R."/>
            <person name="Kale V."/>
            <person name="Holt S."/>
            <person name="Cochrane G."/>
            <person name="Meng A."/>
            <person name="Brown T."/>
            <person name="Cohen L."/>
        </authorList>
    </citation>
    <scope>NUCLEOTIDE SEQUENCE</scope>
    <source>
        <strain evidence="3">OF101</strain>
    </source>
</reference>
<dbReference type="Gene3D" id="3.40.50.1820">
    <property type="entry name" value="alpha/beta hydrolase"/>
    <property type="match status" value="1"/>
</dbReference>